<dbReference type="PROSITE" id="PS50850">
    <property type="entry name" value="MFS"/>
    <property type="match status" value="1"/>
</dbReference>
<evidence type="ECO:0000256" key="2">
    <source>
        <dbReference type="ARBA" id="ARBA00022692"/>
    </source>
</evidence>
<feature type="transmembrane region" description="Helical" evidence="5">
    <location>
        <begin position="366"/>
        <end position="389"/>
    </location>
</feature>
<feature type="transmembrane region" description="Helical" evidence="5">
    <location>
        <begin position="333"/>
        <end position="354"/>
    </location>
</feature>
<reference evidence="7 8" key="1">
    <citation type="submission" date="2023-02" db="EMBL/GenBank/DDBJ databases">
        <title>Genome sequence of Novosphingobium humi KACC 19094.</title>
        <authorList>
            <person name="Kim S."/>
            <person name="Heo J."/>
            <person name="Kwon S.-W."/>
        </authorList>
    </citation>
    <scope>NUCLEOTIDE SEQUENCE [LARGE SCALE GENOMIC DNA]</scope>
    <source>
        <strain evidence="7 8">KACC 19094</strain>
    </source>
</reference>
<feature type="domain" description="Major facilitator superfamily (MFS) profile" evidence="6">
    <location>
        <begin position="15"/>
        <end position="421"/>
    </location>
</feature>
<feature type="transmembrane region" description="Helical" evidence="5">
    <location>
        <begin position="395"/>
        <end position="416"/>
    </location>
</feature>
<comment type="subcellular location">
    <subcellularLocation>
        <location evidence="1">Membrane</location>
        <topology evidence="1">Multi-pass membrane protein</topology>
    </subcellularLocation>
</comment>
<dbReference type="RefSeq" id="WP_273617833.1">
    <property type="nucleotide sequence ID" value="NZ_CP117417.1"/>
</dbReference>
<name>A0ABY7TW44_9SPHN</name>
<keyword evidence="2 5" id="KW-0812">Transmembrane</keyword>
<dbReference type="InterPro" id="IPR020846">
    <property type="entry name" value="MFS_dom"/>
</dbReference>
<dbReference type="Pfam" id="PF07690">
    <property type="entry name" value="MFS_1"/>
    <property type="match status" value="1"/>
</dbReference>
<accession>A0ABY7TW44</accession>
<feature type="transmembrane region" description="Helical" evidence="5">
    <location>
        <begin position="235"/>
        <end position="256"/>
    </location>
</feature>
<dbReference type="EMBL" id="CP117417">
    <property type="protein sequence ID" value="WCT77461.1"/>
    <property type="molecule type" value="Genomic_DNA"/>
</dbReference>
<dbReference type="Gene3D" id="1.20.1250.20">
    <property type="entry name" value="MFS general substrate transporter like domains"/>
    <property type="match status" value="2"/>
</dbReference>
<evidence type="ECO:0000256" key="3">
    <source>
        <dbReference type="ARBA" id="ARBA00022989"/>
    </source>
</evidence>
<gene>
    <name evidence="7" type="ORF">PQ457_00245</name>
</gene>
<sequence>MKADIMRPTRKRYAMLALVALATALNYLDRTLMGVAAPAMSRELGLGPEMMGLVFAAFSWSYALAQVPGGIFLDRFGTRLTYALSLSVWSACTVMQGLVRGGWALIAVRLGLGAAEAPCFPANSRVLIAWFPRGERARANSIYSVGMYFGIAFCSPVLFWMAAHWGWRALFWTVGGIGIVYGAVWHRFYRDPADHPHVNEAELALIRADGGATQAEAPRPFRWSDVAYLLRQRSIIGASIGQFATNSTLVFFLTWFPTYLASERHMDWLKAGVYAMVPFMAASLGVLAGGQVSDRLLRAGVSLAAARKAPVITGLMLSTLIILAIWLESDGAVIAVMSIAFFGQGMSNLGWTLVSEIAPTRLAGLTGGLFNLCTNLAGIATPIIIGMTVGRTGSFFIGLIFIGAMACLGAASYAFVVNRVERLPNPE</sequence>
<keyword evidence="3 5" id="KW-1133">Transmembrane helix</keyword>
<feature type="transmembrane region" description="Helical" evidence="5">
    <location>
        <begin position="309"/>
        <end position="327"/>
    </location>
</feature>
<evidence type="ECO:0000259" key="6">
    <source>
        <dbReference type="PROSITE" id="PS50850"/>
    </source>
</evidence>
<feature type="transmembrane region" description="Helical" evidence="5">
    <location>
        <begin position="169"/>
        <end position="189"/>
    </location>
</feature>
<evidence type="ECO:0000313" key="8">
    <source>
        <dbReference type="Proteomes" id="UP001218231"/>
    </source>
</evidence>
<feature type="transmembrane region" description="Helical" evidence="5">
    <location>
        <begin position="142"/>
        <end position="163"/>
    </location>
</feature>
<dbReference type="InterPro" id="IPR036259">
    <property type="entry name" value="MFS_trans_sf"/>
</dbReference>
<dbReference type="InterPro" id="IPR050382">
    <property type="entry name" value="MFS_Na/Anion_cotransporter"/>
</dbReference>
<keyword evidence="4 5" id="KW-0472">Membrane</keyword>
<evidence type="ECO:0000256" key="4">
    <source>
        <dbReference type="ARBA" id="ARBA00023136"/>
    </source>
</evidence>
<feature type="transmembrane region" description="Helical" evidence="5">
    <location>
        <begin position="51"/>
        <end position="73"/>
    </location>
</feature>
<dbReference type="InterPro" id="IPR011701">
    <property type="entry name" value="MFS"/>
</dbReference>
<feature type="transmembrane region" description="Helical" evidence="5">
    <location>
        <begin position="268"/>
        <end position="288"/>
    </location>
</feature>
<dbReference type="PANTHER" id="PTHR11662:SF333">
    <property type="entry name" value="D-GALACTONATE TRANSPORTER"/>
    <property type="match status" value="1"/>
</dbReference>
<organism evidence="7 8">
    <name type="scientific">Novosphingobium humi</name>
    <dbReference type="NCBI Taxonomy" id="2282397"/>
    <lineage>
        <taxon>Bacteria</taxon>
        <taxon>Pseudomonadati</taxon>
        <taxon>Pseudomonadota</taxon>
        <taxon>Alphaproteobacteria</taxon>
        <taxon>Sphingomonadales</taxon>
        <taxon>Sphingomonadaceae</taxon>
        <taxon>Novosphingobium</taxon>
    </lineage>
</organism>
<evidence type="ECO:0000256" key="5">
    <source>
        <dbReference type="SAM" id="Phobius"/>
    </source>
</evidence>
<dbReference type="CDD" id="cd17319">
    <property type="entry name" value="MFS_ExuT_GudP_like"/>
    <property type="match status" value="1"/>
</dbReference>
<evidence type="ECO:0000256" key="1">
    <source>
        <dbReference type="ARBA" id="ARBA00004141"/>
    </source>
</evidence>
<dbReference type="Proteomes" id="UP001218231">
    <property type="component" value="Chromosome"/>
</dbReference>
<dbReference type="PANTHER" id="PTHR11662">
    <property type="entry name" value="SOLUTE CARRIER FAMILY 17"/>
    <property type="match status" value="1"/>
</dbReference>
<keyword evidence="8" id="KW-1185">Reference proteome</keyword>
<protein>
    <submittedName>
        <fullName evidence="7">MFS transporter</fullName>
    </submittedName>
</protein>
<evidence type="ECO:0000313" key="7">
    <source>
        <dbReference type="EMBL" id="WCT77461.1"/>
    </source>
</evidence>
<proteinExistence type="predicted"/>
<dbReference type="SUPFAM" id="SSF103473">
    <property type="entry name" value="MFS general substrate transporter"/>
    <property type="match status" value="1"/>
</dbReference>